<keyword evidence="2 4" id="KW-0328">Glycosyltransferase</keyword>
<keyword evidence="5" id="KW-1133">Transmembrane helix</keyword>
<feature type="signal peptide" evidence="6">
    <location>
        <begin position="1"/>
        <end position="15"/>
    </location>
</feature>
<feature type="transmembrane region" description="Helical" evidence="5">
    <location>
        <begin position="477"/>
        <end position="505"/>
    </location>
</feature>
<dbReference type="Proteomes" id="UP000791440">
    <property type="component" value="Unassembled WGS sequence"/>
</dbReference>
<keyword evidence="3 4" id="KW-0808">Transferase</keyword>
<reference evidence="7" key="2">
    <citation type="submission" date="2020-12" db="EMBL/GenBank/DDBJ databases">
        <authorList>
            <person name="Kanost M."/>
        </authorList>
    </citation>
    <scope>NUCLEOTIDE SEQUENCE</scope>
</reference>
<dbReference type="PROSITE" id="PS00375">
    <property type="entry name" value="UDPGT"/>
    <property type="match status" value="1"/>
</dbReference>
<dbReference type="Pfam" id="PF00201">
    <property type="entry name" value="UDPGT"/>
    <property type="match status" value="1"/>
</dbReference>
<evidence type="ECO:0000256" key="2">
    <source>
        <dbReference type="ARBA" id="ARBA00022676"/>
    </source>
</evidence>
<comment type="subcellular location">
    <subcellularLocation>
        <location evidence="5">Membrane</location>
        <topology evidence="5">Single-pass membrane protein</topology>
    </subcellularLocation>
</comment>
<dbReference type="GO" id="GO:0016020">
    <property type="term" value="C:membrane"/>
    <property type="evidence" value="ECO:0007669"/>
    <property type="project" value="UniProtKB-SubCell"/>
</dbReference>
<keyword evidence="8" id="KW-1185">Reference proteome</keyword>
<dbReference type="PANTHER" id="PTHR48043">
    <property type="entry name" value="EG:EG0003.4 PROTEIN-RELATED"/>
    <property type="match status" value="1"/>
</dbReference>
<dbReference type="InterPro" id="IPR050271">
    <property type="entry name" value="UDP-glycosyltransferase"/>
</dbReference>
<evidence type="ECO:0000313" key="7">
    <source>
        <dbReference type="EMBL" id="KAG6465170.1"/>
    </source>
</evidence>
<evidence type="ECO:0000313" key="8">
    <source>
        <dbReference type="Proteomes" id="UP000791440"/>
    </source>
</evidence>
<reference evidence="7" key="1">
    <citation type="journal article" date="2016" name="Insect Biochem. Mol. Biol.">
        <title>Multifaceted biological insights from a draft genome sequence of the tobacco hornworm moth, Manduca sexta.</title>
        <authorList>
            <person name="Kanost M.R."/>
            <person name="Arrese E.L."/>
            <person name="Cao X."/>
            <person name="Chen Y.R."/>
            <person name="Chellapilla S."/>
            <person name="Goldsmith M.R."/>
            <person name="Grosse-Wilde E."/>
            <person name="Heckel D.G."/>
            <person name="Herndon N."/>
            <person name="Jiang H."/>
            <person name="Papanicolaou A."/>
            <person name="Qu J."/>
            <person name="Soulages J.L."/>
            <person name="Vogel H."/>
            <person name="Walters J."/>
            <person name="Waterhouse R.M."/>
            <person name="Ahn S.J."/>
            <person name="Almeida F.C."/>
            <person name="An C."/>
            <person name="Aqrawi P."/>
            <person name="Bretschneider A."/>
            <person name="Bryant W.B."/>
            <person name="Bucks S."/>
            <person name="Chao H."/>
            <person name="Chevignon G."/>
            <person name="Christen J.M."/>
            <person name="Clarke D.F."/>
            <person name="Dittmer N.T."/>
            <person name="Ferguson L.C.F."/>
            <person name="Garavelou S."/>
            <person name="Gordon K.H.J."/>
            <person name="Gunaratna R.T."/>
            <person name="Han Y."/>
            <person name="Hauser F."/>
            <person name="He Y."/>
            <person name="Heidel-Fischer H."/>
            <person name="Hirsh A."/>
            <person name="Hu Y."/>
            <person name="Jiang H."/>
            <person name="Kalra D."/>
            <person name="Klinner C."/>
            <person name="Konig C."/>
            <person name="Kovar C."/>
            <person name="Kroll A.R."/>
            <person name="Kuwar S.S."/>
            <person name="Lee S.L."/>
            <person name="Lehman R."/>
            <person name="Li K."/>
            <person name="Li Z."/>
            <person name="Liang H."/>
            <person name="Lovelace S."/>
            <person name="Lu Z."/>
            <person name="Mansfield J.H."/>
            <person name="McCulloch K.J."/>
            <person name="Mathew T."/>
            <person name="Morton B."/>
            <person name="Muzny D.M."/>
            <person name="Neunemann D."/>
            <person name="Ongeri F."/>
            <person name="Pauchet Y."/>
            <person name="Pu L.L."/>
            <person name="Pyrousis I."/>
            <person name="Rao X.J."/>
            <person name="Redding A."/>
            <person name="Roesel C."/>
            <person name="Sanchez-Gracia A."/>
            <person name="Schaack S."/>
            <person name="Shukla A."/>
            <person name="Tetreau G."/>
            <person name="Wang Y."/>
            <person name="Xiong G.H."/>
            <person name="Traut W."/>
            <person name="Walsh T.K."/>
            <person name="Worley K.C."/>
            <person name="Wu D."/>
            <person name="Wu W."/>
            <person name="Wu Y.Q."/>
            <person name="Zhang X."/>
            <person name="Zou Z."/>
            <person name="Zucker H."/>
            <person name="Briscoe A.D."/>
            <person name="Burmester T."/>
            <person name="Clem R.J."/>
            <person name="Feyereisen R."/>
            <person name="Grimmelikhuijzen C.J.P."/>
            <person name="Hamodrakas S.J."/>
            <person name="Hansson B.S."/>
            <person name="Huguet E."/>
            <person name="Jermiin L.S."/>
            <person name="Lan Q."/>
            <person name="Lehman H.K."/>
            <person name="Lorenzen M."/>
            <person name="Merzendorfer H."/>
            <person name="Michalopoulos I."/>
            <person name="Morton D.B."/>
            <person name="Muthukrishnan S."/>
            <person name="Oakeshott J.G."/>
            <person name="Palmer W."/>
            <person name="Park Y."/>
            <person name="Passarelli A.L."/>
            <person name="Rozas J."/>
            <person name="Schwartz L.M."/>
            <person name="Smith W."/>
            <person name="Southgate A."/>
            <person name="Vilcinskas A."/>
            <person name="Vogt R."/>
            <person name="Wang P."/>
            <person name="Werren J."/>
            <person name="Yu X.Q."/>
            <person name="Zhou J.J."/>
            <person name="Brown S.J."/>
            <person name="Scherer S.E."/>
            <person name="Richards S."/>
            <person name="Blissard G.W."/>
        </authorList>
    </citation>
    <scope>NUCLEOTIDE SEQUENCE</scope>
</reference>
<dbReference type="PANTHER" id="PTHR48043:SF145">
    <property type="entry name" value="FI06409P-RELATED"/>
    <property type="match status" value="1"/>
</dbReference>
<name>A0A922CZ92_MANSE</name>
<dbReference type="EMBL" id="JH669397">
    <property type="protein sequence ID" value="KAG6465170.1"/>
    <property type="molecule type" value="Genomic_DNA"/>
</dbReference>
<evidence type="ECO:0000256" key="5">
    <source>
        <dbReference type="RuleBase" id="RU362059"/>
    </source>
</evidence>
<comment type="caution">
    <text evidence="7">The sequence shown here is derived from an EMBL/GenBank/DDBJ whole genome shotgun (WGS) entry which is preliminary data.</text>
</comment>
<dbReference type="InterPro" id="IPR002213">
    <property type="entry name" value="UDP_glucos_trans"/>
</dbReference>
<dbReference type="AlphaFoldDB" id="A0A922CZ92"/>
<dbReference type="GO" id="GO:0015020">
    <property type="term" value="F:glucuronosyltransferase activity"/>
    <property type="evidence" value="ECO:0007669"/>
    <property type="project" value="UniProtKB-EC"/>
</dbReference>
<feature type="chain" id="PRO_5037530006" description="UDP-glucuronosyltransferase" evidence="6">
    <location>
        <begin position="16"/>
        <end position="518"/>
    </location>
</feature>
<dbReference type="FunFam" id="3.40.50.2000:FF:000050">
    <property type="entry name" value="UDP-glucuronosyltransferase"/>
    <property type="match status" value="1"/>
</dbReference>
<evidence type="ECO:0000256" key="3">
    <source>
        <dbReference type="ARBA" id="ARBA00022679"/>
    </source>
</evidence>
<evidence type="ECO:0000256" key="6">
    <source>
        <dbReference type="SAM" id="SignalP"/>
    </source>
</evidence>
<accession>A0A922CZ92</accession>
<evidence type="ECO:0000256" key="1">
    <source>
        <dbReference type="ARBA" id="ARBA00009995"/>
    </source>
</evidence>
<sequence>MLVLISLLLCSAVNSARILGVYPMPSISHQVVFQALTRELAKRGHELVVITPNPALLKDRPKDNVTEIDTGNTYQIVMNFAKKSPNTVKKRGAISDLEAMTSEQMTQSMILLSDELFNNEEVIALLRDKSQKFDLVIAEGFINAHHIFANIFNAPLIVFSSAYGLPETFEMTGAVARHPILYPHVMRNKYKNLSFLEKIKEIYNEYIFTNWLAKLEKLESDFLKSKFGAEAPTVDELKGLVSLVLLNCFPIFDNNRPVPPNVVYLGGLHLQPVKELPKDLKHYLDSSKRGVVYVSLGTNVQPSMMDKDLLNAFLDAFREIPYDILWKFDGDNLENVPKNVRIQKWFPQRDLLVHSKIKVFVTQGGLQSTDEAIDAGVPLVGIPFIADQWYNVNKYVELGIGVQLDAFTLSADDIVKGVNTVAGDDRFRQNLKKLKSIMYDTPQTPLERAVWWTEYVLRHKGAQHLKSPAANMTYAEYFMLDFVLTLIGVQSVALVILVYIIYYVIRLFKYGSVKIKRS</sequence>
<keyword evidence="5" id="KW-0472">Membrane</keyword>
<comment type="similarity">
    <text evidence="1 4">Belongs to the UDP-glycosyltransferase family.</text>
</comment>
<dbReference type="CDD" id="cd03784">
    <property type="entry name" value="GT1_Gtf-like"/>
    <property type="match status" value="1"/>
</dbReference>
<evidence type="ECO:0000256" key="4">
    <source>
        <dbReference type="RuleBase" id="RU003718"/>
    </source>
</evidence>
<keyword evidence="5" id="KW-0812">Transmembrane</keyword>
<gene>
    <name evidence="7" type="ORF">O3G_MSEX014975</name>
</gene>
<keyword evidence="6" id="KW-0732">Signal</keyword>
<organism evidence="7 8">
    <name type="scientific">Manduca sexta</name>
    <name type="common">Tobacco hawkmoth</name>
    <name type="synonym">Tobacco hornworm</name>
    <dbReference type="NCBI Taxonomy" id="7130"/>
    <lineage>
        <taxon>Eukaryota</taxon>
        <taxon>Metazoa</taxon>
        <taxon>Ecdysozoa</taxon>
        <taxon>Arthropoda</taxon>
        <taxon>Hexapoda</taxon>
        <taxon>Insecta</taxon>
        <taxon>Pterygota</taxon>
        <taxon>Neoptera</taxon>
        <taxon>Endopterygota</taxon>
        <taxon>Lepidoptera</taxon>
        <taxon>Glossata</taxon>
        <taxon>Ditrysia</taxon>
        <taxon>Bombycoidea</taxon>
        <taxon>Sphingidae</taxon>
        <taxon>Sphinginae</taxon>
        <taxon>Sphingini</taxon>
        <taxon>Manduca</taxon>
    </lineage>
</organism>
<comment type="catalytic activity">
    <reaction evidence="5">
        <text>glucuronate acceptor + UDP-alpha-D-glucuronate = acceptor beta-D-glucuronoside + UDP + H(+)</text>
        <dbReference type="Rhea" id="RHEA:21032"/>
        <dbReference type="ChEBI" id="CHEBI:15378"/>
        <dbReference type="ChEBI" id="CHEBI:58052"/>
        <dbReference type="ChEBI" id="CHEBI:58223"/>
        <dbReference type="ChEBI" id="CHEBI:132367"/>
        <dbReference type="ChEBI" id="CHEBI:132368"/>
        <dbReference type="EC" id="2.4.1.17"/>
    </reaction>
</comment>
<dbReference type="InterPro" id="IPR035595">
    <property type="entry name" value="UDP_glycos_trans_CS"/>
</dbReference>
<dbReference type="EC" id="2.4.1.17" evidence="5"/>
<protein>
    <recommendedName>
        <fullName evidence="5">UDP-glucuronosyltransferase</fullName>
        <ecNumber evidence="5">2.4.1.17</ecNumber>
    </recommendedName>
</protein>
<proteinExistence type="inferred from homology"/>